<protein>
    <submittedName>
        <fullName evidence="5">Unannotated protein</fullName>
    </submittedName>
</protein>
<dbReference type="InterPro" id="IPR011251">
    <property type="entry name" value="Luciferase-like_dom"/>
</dbReference>
<name>A0A6J7AWZ0_9ZZZZ</name>
<dbReference type="CDD" id="cd00347">
    <property type="entry name" value="Flavin_utilizing_monoxygenases"/>
    <property type="match status" value="1"/>
</dbReference>
<accession>A0A6J7AWZ0</accession>
<evidence type="ECO:0000256" key="1">
    <source>
        <dbReference type="ARBA" id="ARBA00023002"/>
    </source>
</evidence>
<evidence type="ECO:0000313" key="7">
    <source>
        <dbReference type="EMBL" id="CAB5005384.1"/>
    </source>
</evidence>
<dbReference type="AlphaFoldDB" id="A0A6J7AWZ0"/>
<dbReference type="EMBL" id="CAFABA010000236">
    <property type="protein sequence ID" value="CAB4836788.1"/>
    <property type="molecule type" value="Genomic_DNA"/>
</dbReference>
<evidence type="ECO:0000259" key="3">
    <source>
        <dbReference type="Pfam" id="PF00296"/>
    </source>
</evidence>
<dbReference type="EMBL" id="CAFBMH010000092">
    <property type="protein sequence ID" value="CAB4921568.1"/>
    <property type="molecule type" value="Genomic_DNA"/>
</dbReference>
<dbReference type="InterPro" id="IPR036661">
    <property type="entry name" value="Luciferase-like_sf"/>
</dbReference>
<dbReference type="EMBL" id="CAEZYR010000219">
    <property type="protein sequence ID" value="CAB4775037.1"/>
    <property type="molecule type" value="Genomic_DNA"/>
</dbReference>
<dbReference type="PANTHER" id="PTHR30137:SF8">
    <property type="entry name" value="BLR5498 PROTEIN"/>
    <property type="match status" value="1"/>
</dbReference>
<keyword evidence="1" id="KW-0560">Oxidoreductase</keyword>
<evidence type="ECO:0000313" key="4">
    <source>
        <dbReference type="EMBL" id="CAB4775037.1"/>
    </source>
</evidence>
<feature type="domain" description="Luciferase-like" evidence="3">
    <location>
        <begin position="1"/>
        <end position="333"/>
    </location>
</feature>
<organism evidence="5">
    <name type="scientific">freshwater metagenome</name>
    <dbReference type="NCBI Taxonomy" id="449393"/>
    <lineage>
        <taxon>unclassified sequences</taxon>
        <taxon>metagenomes</taxon>
        <taxon>ecological metagenomes</taxon>
    </lineage>
</organism>
<keyword evidence="2" id="KW-0503">Monooxygenase</keyword>
<dbReference type="GO" id="GO:0004497">
    <property type="term" value="F:monooxygenase activity"/>
    <property type="evidence" value="ECO:0007669"/>
    <property type="project" value="UniProtKB-KW"/>
</dbReference>
<gene>
    <name evidence="4" type="ORF">UFOPK2754_03314</name>
    <name evidence="5" type="ORF">UFOPK3139_03233</name>
    <name evidence="6" type="ORF">UFOPK3543_02115</name>
    <name evidence="7" type="ORF">UFOPK3967_01931</name>
</gene>
<evidence type="ECO:0000256" key="2">
    <source>
        <dbReference type="ARBA" id="ARBA00023033"/>
    </source>
</evidence>
<dbReference type="InterPro" id="IPR050766">
    <property type="entry name" value="Bact_Lucif_Oxidored"/>
</dbReference>
<dbReference type="GO" id="GO:0005829">
    <property type="term" value="C:cytosol"/>
    <property type="evidence" value="ECO:0007669"/>
    <property type="project" value="TreeGrafter"/>
</dbReference>
<dbReference type="Pfam" id="PF00296">
    <property type="entry name" value="Bac_luciferase"/>
    <property type="match status" value="1"/>
</dbReference>
<evidence type="ECO:0000313" key="6">
    <source>
        <dbReference type="EMBL" id="CAB4921568.1"/>
    </source>
</evidence>
<proteinExistence type="predicted"/>
<dbReference type="GO" id="GO:0016705">
    <property type="term" value="F:oxidoreductase activity, acting on paired donors, with incorporation or reduction of molecular oxygen"/>
    <property type="evidence" value="ECO:0007669"/>
    <property type="project" value="InterPro"/>
</dbReference>
<dbReference type="SUPFAM" id="SSF51679">
    <property type="entry name" value="Bacterial luciferase-like"/>
    <property type="match status" value="1"/>
</dbReference>
<reference evidence="5" key="1">
    <citation type="submission" date="2020-05" db="EMBL/GenBank/DDBJ databases">
        <authorList>
            <person name="Chiriac C."/>
            <person name="Salcher M."/>
            <person name="Ghai R."/>
            <person name="Kavagutti S V."/>
        </authorList>
    </citation>
    <scope>NUCLEOTIDE SEQUENCE</scope>
</reference>
<sequence>MEFGIFLNGYIPGPAAHITELEHKELFREAEYAIFADKHNWKYAWFGEHHALVEYSHMSAPEVVMGWVAAQTDYIHLSSGINSLSPRKEHPVRYAERAAMLDHFTNRRFEWGTGRGAGSHEMATFNIMDKNSTKSEWDEVVREIPRMWEQVDYEFHGESFTVPYPHNVLPKPNGQGHPPIWVAAGNPPTFAKAGELGIGAIAFNFEPIYALRDRIDAYKEGIANCTEPIGQFKNDNMMITNSVICCETREEARNIALRNGRGYLVTMVNLYHDTMPKSQDAITWPTSPLQLRDLAAGDPDALLDGLIEAGYMLIGTPDEVCEQITNWGNVGMDQLCFGLPIEGMHHEEILATLELFGDKVIPEFDKDRKHSTDYYREQAKPKFGTFAHPLPDIEWPTLIPGSALKALG</sequence>
<dbReference type="EMBL" id="CAFBOS010000128">
    <property type="protein sequence ID" value="CAB5005384.1"/>
    <property type="molecule type" value="Genomic_DNA"/>
</dbReference>
<dbReference type="PANTHER" id="PTHR30137">
    <property type="entry name" value="LUCIFERASE-LIKE MONOOXYGENASE"/>
    <property type="match status" value="1"/>
</dbReference>
<evidence type="ECO:0000313" key="5">
    <source>
        <dbReference type="EMBL" id="CAB4836788.1"/>
    </source>
</evidence>
<dbReference type="Gene3D" id="3.20.20.30">
    <property type="entry name" value="Luciferase-like domain"/>
    <property type="match status" value="1"/>
</dbReference>